<evidence type="ECO:0000313" key="1">
    <source>
        <dbReference type="EMBL" id="KXJ89518.1"/>
    </source>
</evidence>
<name>A0A136IXC4_9PEZI</name>
<protein>
    <submittedName>
        <fullName evidence="1">Uncharacterized protein</fullName>
    </submittedName>
</protein>
<dbReference type="InParanoid" id="A0A136IXC4"/>
<gene>
    <name evidence="1" type="ORF">Micbo1qcDRAFT_165612</name>
</gene>
<dbReference type="Proteomes" id="UP000070501">
    <property type="component" value="Unassembled WGS sequence"/>
</dbReference>
<feature type="non-terminal residue" evidence="1">
    <location>
        <position position="72"/>
    </location>
</feature>
<proteinExistence type="predicted"/>
<reference evidence="2" key="1">
    <citation type="submission" date="2016-02" db="EMBL/GenBank/DDBJ databases">
        <title>Draft genome sequence of Microdochium bolleyi, a fungal endophyte of beachgrass.</title>
        <authorList>
            <consortium name="DOE Joint Genome Institute"/>
            <person name="David A.S."/>
            <person name="May G."/>
            <person name="Haridas S."/>
            <person name="Lim J."/>
            <person name="Wang M."/>
            <person name="Labutti K."/>
            <person name="Lipzen A."/>
            <person name="Barry K."/>
            <person name="Grigoriev I.V."/>
        </authorList>
    </citation>
    <scope>NUCLEOTIDE SEQUENCE [LARGE SCALE GENOMIC DNA]</scope>
    <source>
        <strain evidence="2">J235TASD1</strain>
    </source>
</reference>
<accession>A0A136IXC4</accession>
<dbReference type="AlphaFoldDB" id="A0A136IXC4"/>
<evidence type="ECO:0000313" key="2">
    <source>
        <dbReference type="Proteomes" id="UP000070501"/>
    </source>
</evidence>
<keyword evidence="2" id="KW-1185">Reference proteome</keyword>
<dbReference type="EMBL" id="KQ964255">
    <property type="protein sequence ID" value="KXJ89518.1"/>
    <property type="molecule type" value="Genomic_DNA"/>
</dbReference>
<sequence>MSQAPPTFPFQVQQGQQMFSFPVTPSPPMPQYFGNFQTFQAHNPQALPFNLDPALSPQNAPNVNTVFGAAGP</sequence>
<organism evidence="1 2">
    <name type="scientific">Microdochium bolleyi</name>
    <dbReference type="NCBI Taxonomy" id="196109"/>
    <lineage>
        <taxon>Eukaryota</taxon>
        <taxon>Fungi</taxon>
        <taxon>Dikarya</taxon>
        <taxon>Ascomycota</taxon>
        <taxon>Pezizomycotina</taxon>
        <taxon>Sordariomycetes</taxon>
        <taxon>Xylariomycetidae</taxon>
        <taxon>Xylariales</taxon>
        <taxon>Microdochiaceae</taxon>
        <taxon>Microdochium</taxon>
    </lineage>
</organism>